<evidence type="ECO:0000259" key="4">
    <source>
        <dbReference type="SMART" id="SM00922"/>
    </source>
</evidence>
<dbReference type="Gene3D" id="3.20.20.120">
    <property type="entry name" value="Enolase-like C-terminal domain"/>
    <property type="match status" value="1"/>
</dbReference>
<organism evidence="5 6">
    <name type="scientific">Pseudonocardia eucalypti</name>
    <dbReference type="NCBI Taxonomy" id="648755"/>
    <lineage>
        <taxon>Bacteria</taxon>
        <taxon>Bacillati</taxon>
        <taxon>Actinomycetota</taxon>
        <taxon>Actinomycetes</taxon>
        <taxon>Pseudonocardiales</taxon>
        <taxon>Pseudonocardiaceae</taxon>
        <taxon>Pseudonocardia</taxon>
    </lineage>
</organism>
<gene>
    <name evidence="5" type="ORF">GCM10023321_44750</name>
</gene>
<dbReference type="Gene3D" id="3.30.390.10">
    <property type="entry name" value="Enolase-like, N-terminal domain"/>
    <property type="match status" value="1"/>
</dbReference>
<dbReference type="PANTHER" id="PTHR13794">
    <property type="entry name" value="ENOLASE SUPERFAMILY, MANDELATE RACEMASE"/>
    <property type="match status" value="1"/>
</dbReference>
<keyword evidence="3" id="KW-0460">Magnesium</keyword>
<dbReference type="InterPro" id="IPR029065">
    <property type="entry name" value="Enolase_C-like"/>
</dbReference>
<dbReference type="Pfam" id="PF13378">
    <property type="entry name" value="MR_MLE_C"/>
    <property type="match status" value="1"/>
</dbReference>
<protein>
    <submittedName>
        <fullName evidence="5">Enolase C-terminal domain-like protein</fullName>
    </submittedName>
</protein>
<dbReference type="SMART" id="SM00922">
    <property type="entry name" value="MR_MLE"/>
    <property type="match status" value="1"/>
</dbReference>
<evidence type="ECO:0000313" key="5">
    <source>
        <dbReference type="EMBL" id="GAA5161083.1"/>
    </source>
</evidence>
<keyword evidence="2" id="KW-0479">Metal-binding</keyword>
<dbReference type="SFLD" id="SFLDS00001">
    <property type="entry name" value="Enolase"/>
    <property type="match status" value="1"/>
</dbReference>
<keyword evidence="6" id="KW-1185">Reference proteome</keyword>
<dbReference type="PROSITE" id="PS00908">
    <property type="entry name" value="MR_MLE_1"/>
    <property type="match status" value="1"/>
</dbReference>
<evidence type="ECO:0000256" key="3">
    <source>
        <dbReference type="ARBA" id="ARBA00022842"/>
    </source>
</evidence>
<dbReference type="Pfam" id="PF02746">
    <property type="entry name" value="MR_MLE_N"/>
    <property type="match status" value="1"/>
</dbReference>
<proteinExistence type="predicted"/>
<dbReference type="InterPro" id="IPR013342">
    <property type="entry name" value="Mandelate_racemase_C"/>
</dbReference>
<dbReference type="InterPro" id="IPR018110">
    <property type="entry name" value="Mandel_Rmase/mucon_lact_enz_CS"/>
</dbReference>
<sequence>MNTAALVTGSSVESITATTYTVPTDAPEADGTLAWDSTTMVLVEAGCDGVSGIGWTYGPTACAQVVADQLAGVVLGSNPLDVGGTFAAMVRAVRNAGRPGAVGYAISAVDLALWDLKARLLGLPLHRLLGAVHDQVPVYGSGGFTTYDAVRLREQLADWGRIQGIPRVKIKVGESWGAETGEDLRRMRIAREAVGEDVELYVDANGAYTAKQAIRVMDAATELDVRWCEEPVSSDDLAGLRQVRARVAADVTAGEYGYDLAYFQRMCAAEAVDCVQVDVTRCGGITEWLRIAAVAAAHNLRVSGHCAPHMHAHVAAATPNLRHLEWFHDHVRIEQRFFDGALDPAGGALRPDPHTAGNGLRLQPDVAQFQRGRPVTQEIGRNSR</sequence>
<dbReference type="CDD" id="cd03328">
    <property type="entry name" value="MR_like_3"/>
    <property type="match status" value="1"/>
</dbReference>
<dbReference type="SFLD" id="SFLDG00179">
    <property type="entry name" value="mandelate_racemase"/>
    <property type="match status" value="1"/>
</dbReference>
<dbReference type="SUPFAM" id="SSF51604">
    <property type="entry name" value="Enolase C-terminal domain-like"/>
    <property type="match status" value="1"/>
</dbReference>
<evidence type="ECO:0000256" key="1">
    <source>
        <dbReference type="ARBA" id="ARBA00001946"/>
    </source>
</evidence>
<dbReference type="InterPro" id="IPR029017">
    <property type="entry name" value="Enolase-like_N"/>
</dbReference>
<dbReference type="InterPro" id="IPR036849">
    <property type="entry name" value="Enolase-like_C_sf"/>
</dbReference>
<accession>A0ABP9QFP2</accession>
<dbReference type="InterPro" id="IPR013341">
    <property type="entry name" value="Mandelate_racemase_N_dom"/>
</dbReference>
<comment type="caution">
    <text evidence="5">The sequence shown here is derived from an EMBL/GenBank/DDBJ whole genome shotgun (WGS) entry which is preliminary data.</text>
</comment>
<feature type="domain" description="Mandelate racemase/muconate lactonizing enzyme C-terminal" evidence="4">
    <location>
        <begin position="149"/>
        <end position="250"/>
    </location>
</feature>
<name>A0ABP9QFP2_9PSEU</name>
<comment type="cofactor">
    <cofactor evidence="1">
        <name>Mg(2+)</name>
        <dbReference type="ChEBI" id="CHEBI:18420"/>
    </cofactor>
</comment>
<dbReference type="InterPro" id="IPR046945">
    <property type="entry name" value="RHMD-like"/>
</dbReference>
<evidence type="ECO:0000256" key="2">
    <source>
        <dbReference type="ARBA" id="ARBA00022723"/>
    </source>
</evidence>
<dbReference type="SUPFAM" id="SSF54826">
    <property type="entry name" value="Enolase N-terminal domain-like"/>
    <property type="match status" value="1"/>
</dbReference>
<evidence type="ECO:0000313" key="6">
    <source>
        <dbReference type="Proteomes" id="UP001428817"/>
    </source>
</evidence>
<dbReference type="EMBL" id="BAABJP010000022">
    <property type="protein sequence ID" value="GAA5161083.1"/>
    <property type="molecule type" value="Genomic_DNA"/>
</dbReference>
<reference evidence="6" key="1">
    <citation type="journal article" date="2019" name="Int. J. Syst. Evol. Microbiol.">
        <title>The Global Catalogue of Microorganisms (GCM) 10K type strain sequencing project: providing services to taxonomists for standard genome sequencing and annotation.</title>
        <authorList>
            <consortium name="The Broad Institute Genomics Platform"/>
            <consortium name="The Broad Institute Genome Sequencing Center for Infectious Disease"/>
            <person name="Wu L."/>
            <person name="Ma J."/>
        </authorList>
    </citation>
    <scope>NUCLEOTIDE SEQUENCE [LARGE SCALE GENOMIC DNA]</scope>
    <source>
        <strain evidence="6">JCM 18303</strain>
    </source>
</reference>
<dbReference type="PANTHER" id="PTHR13794:SF58">
    <property type="entry name" value="MITOCHONDRIAL ENOLASE SUPERFAMILY MEMBER 1"/>
    <property type="match status" value="1"/>
</dbReference>
<dbReference type="Proteomes" id="UP001428817">
    <property type="component" value="Unassembled WGS sequence"/>
</dbReference>